<dbReference type="Proteomes" id="UP000241010">
    <property type="component" value="Unassembled WGS sequence"/>
</dbReference>
<evidence type="ECO:0000313" key="1">
    <source>
        <dbReference type="EMBL" id="PTE19966.1"/>
    </source>
</evidence>
<dbReference type="AlphaFoldDB" id="A0A2T4JQ16"/>
<organism evidence="1 2">
    <name type="scientific">Cereibacter changlensis JA139</name>
    <dbReference type="NCBI Taxonomy" id="1188249"/>
    <lineage>
        <taxon>Bacteria</taxon>
        <taxon>Pseudomonadati</taxon>
        <taxon>Pseudomonadota</taxon>
        <taxon>Alphaproteobacteria</taxon>
        <taxon>Rhodobacterales</taxon>
        <taxon>Paracoccaceae</taxon>
        <taxon>Cereibacter</taxon>
    </lineage>
</organism>
<accession>A0A2T4JQ16</accession>
<gene>
    <name evidence="1" type="ORF">C5F48_20065</name>
</gene>
<keyword evidence="2" id="KW-1185">Reference proteome</keyword>
<reference evidence="1 2" key="1">
    <citation type="submission" date="2018-03" db="EMBL/GenBank/DDBJ databases">
        <title>Cereibacter changlensis.</title>
        <authorList>
            <person name="Meyer T.E."/>
            <person name="Miller S."/>
            <person name="Lodha T."/>
            <person name="Gandham S."/>
            <person name="Chintalapati S."/>
            <person name="Chintalapati V.R."/>
        </authorList>
    </citation>
    <scope>NUCLEOTIDE SEQUENCE [LARGE SCALE GENOMIC DNA]</scope>
    <source>
        <strain evidence="1 2">JA139</strain>
    </source>
</reference>
<comment type="caution">
    <text evidence="1">The sequence shown here is derived from an EMBL/GenBank/DDBJ whole genome shotgun (WGS) entry which is preliminary data.</text>
</comment>
<evidence type="ECO:0000313" key="2">
    <source>
        <dbReference type="Proteomes" id="UP000241010"/>
    </source>
</evidence>
<dbReference type="EMBL" id="PZKG01000155">
    <property type="protein sequence ID" value="PTE19966.1"/>
    <property type="molecule type" value="Genomic_DNA"/>
</dbReference>
<sequence>MLHMAYFYVMARETAYPVKKLVNLTEEQARRISDFRFSQRLQSENEAIRSLIEIGLGIADADRQEKS</sequence>
<protein>
    <submittedName>
        <fullName evidence="1">Uncharacterized protein</fullName>
    </submittedName>
</protein>
<name>A0A2T4JQ16_9RHOB</name>
<proteinExistence type="predicted"/>